<comment type="caution">
    <text evidence="3">The sequence shown here is derived from an EMBL/GenBank/DDBJ whole genome shotgun (WGS) entry which is preliminary data.</text>
</comment>
<name>A0ABW5LBQ7_9FLAO</name>
<accession>A0ABW5LBQ7</accession>
<dbReference type="InterPro" id="IPR050708">
    <property type="entry name" value="T6SS_VgrG/RHS"/>
</dbReference>
<evidence type="ECO:0000313" key="3">
    <source>
        <dbReference type="EMBL" id="MFD2561872.1"/>
    </source>
</evidence>
<dbReference type="NCBIfam" id="TIGR03696">
    <property type="entry name" value="Rhs_assc_core"/>
    <property type="match status" value="1"/>
</dbReference>
<dbReference type="PANTHER" id="PTHR32305:SF15">
    <property type="entry name" value="PROTEIN RHSA-RELATED"/>
    <property type="match status" value="1"/>
</dbReference>
<feature type="non-terminal residue" evidence="3">
    <location>
        <position position="1"/>
    </location>
</feature>
<dbReference type="PANTHER" id="PTHR32305">
    <property type="match status" value="1"/>
</dbReference>
<dbReference type="InterPro" id="IPR022385">
    <property type="entry name" value="Rhs_assc_core"/>
</dbReference>
<evidence type="ECO:0000256" key="1">
    <source>
        <dbReference type="SAM" id="MobiDB-lite"/>
    </source>
</evidence>
<feature type="compositionally biased region" description="Basic and acidic residues" evidence="1">
    <location>
        <begin position="259"/>
        <end position="275"/>
    </location>
</feature>
<proteinExistence type="predicted"/>
<evidence type="ECO:0000313" key="4">
    <source>
        <dbReference type="Proteomes" id="UP001597319"/>
    </source>
</evidence>
<organism evidence="3 4">
    <name type="scientific">Aquimarina rubra</name>
    <dbReference type="NCBI Taxonomy" id="1920033"/>
    <lineage>
        <taxon>Bacteria</taxon>
        <taxon>Pseudomonadati</taxon>
        <taxon>Bacteroidota</taxon>
        <taxon>Flavobacteriia</taxon>
        <taxon>Flavobacteriales</taxon>
        <taxon>Flavobacteriaceae</taxon>
        <taxon>Aquimarina</taxon>
    </lineage>
</organism>
<dbReference type="EMBL" id="JBHULE010000008">
    <property type="protein sequence ID" value="MFD2561872.1"/>
    <property type="molecule type" value="Genomic_DNA"/>
</dbReference>
<dbReference type="InterPro" id="IPR056862">
    <property type="entry name" value="VWA7_N"/>
</dbReference>
<feature type="region of interest" description="Disordered" evidence="1">
    <location>
        <begin position="317"/>
        <end position="343"/>
    </location>
</feature>
<sequence>DYYPFGMLLTNRNGNSSEYRYGFNGMEKDDELKGEGNSYEYGGRMLDPRIGRWFKIDLEFKKLPSYTPYNFVKNSPLRFIDPDGNFNIDVHKRITSMAFAKSKMQQTTKNYQVLEDYRRGIVGTGIFDGGVVAPDTRYIKHVVSGGMFGVESIHEEHFDEMNYQEIMTNFDRVNTGIRQILEKYESGKVTNYELGRNIGEYFHAIQDFYSHSNFIEIYEEVYGQTSVDDIPTLQEALTLKEHEKFANILKKRLKTGNTTHDEGQGSHKEMNHDLGGDSSVWKEVTPGTKGKTTNWNTKAAEAAATRATIQVNDKIESKLKADTKKSKPKQSVRGSIRSAMPTF</sequence>
<feature type="region of interest" description="Disordered" evidence="1">
    <location>
        <begin position="256"/>
        <end position="293"/>
    </location>
</feature>
<evidence type="ECO:0000259" key="2">
    <source>
        <dbReference type="Pfam" id="PF25107"/>
    </source>
</evidence>
<gene>
    <name evidence="3" type="ORF">ACFSR1_04260</name>
</gene>
<protein>
    <submittedName>
        <fullName evidence="3">RHS repeat domain-containing protein</fullName>
    </submittedName>
</protein>
<dbReference type="Gene3D" id="2.180.10.10">
    <property type="entry name" value="RHS repeat-associated core"/>
    <property type="match status" value="1"/>
</dbReference>
<reference evidence="4" key="1">
    <citation type="journal article" date="2019" name="Int. J. Syst. Evol. Microbiol.">
        <title>The Global Catalogue of Microorganisms (GCM) 10K type strain sequencing project: providing services to taxonomists for standard genome sequencing and annotation.</title>
        <authorList>
            <consortium name="The Broad Institute Genomics Platform"/>
            <consortium name="The Broad Institute Genome Sequencing Center for Infectious Disease"/>
            <person name="Wu L."/>
            <person name="Ma J."/>
        </authorList>
    </citation>
    <scope>NUCLEOTIDE SEQUENCE [LARGE SCALE GENOMIC DNA]</scope>
    <source>
        <strain evidence="4">KCTC 52274</strain>
    </source>
</reference>
<dbReference type="Proteomes" id="UP001597319">
    <property type="component" value="Unassembled WGS sequence"/>
</dbReference>
<dbReference type="RefSeq" id="WP_378289972.1">
    <property type="nucleotide sequence ID" value="NZ_JBHULE010000008.1"/>
</dbReference>
<dbReference type="Pfam" id="PF25107">
    <property type="entry name" value="VWA7_N"/>
    <property type="match status" value="1"/>
</dbReference>
<feature type="domain" description="VWA7 N-terminal" evidence="2">
    <location>
        <begin position="170"/>
        <end position="218"/>
    </location>
</feature>
<keyword evidence="4" id="KW-1185">Reference proteome</keyword>